<dbReference type="OrthoDB" id="9811543at2"/>
<protein>
    <submittedName>
        <fullName evidence="6">General stress protein 16O</fullName>
    </submittedName>
</protein>
<dbReference type="InterPro" id="IPR037187">
    <property type="entry name" value="DnaK_N"/>
</dbReference>
<dbReference type="SUPFAM" id="SSF57716">
    <property type="entry name" value="Glucocorticoid receptor-like (DNA-binding domain)"/>
    <property type="match status" value="1"/>
</dbReference>
<evidence type="ECO:0000259" key="5">
    <source>
        <dbReference type="Pfam" id="PF01258"/>
    </source>
</evidence>
<dbReference type="RefSeq" id="WP_148592945.1">
    <property type="nucleotide sequence ID" value="NZ_CP042997.1"/>
</dbReference>
<dbReference type="Gene3D" id="1.20.120.910">
    <property type="entry name" value="DksA, coiled-coil domain"/>
    <property type="match status" value="1"/>
</dbReference>
<keyword evidence="3" id="KW-0862">Zinc</keyword>
<dbReference type="InterPro" id="IPR000962">
    <property type="entry name" value="Znf_DskA_TraR"/>
</dbReference>
<keyword evidence="7" id="KW-1185">Reference proteome</keyword>
<dbReference type="AlphaFoldDB" id="A0A5B9VY35"/>
<dbReference type="EMBL" id="CP042997">
    <property type="protein sequence ID" value="QEH33218.1"/>
    <property type="molecule type" value="Genomic_DNA"/>
</dbReference>
<dbReference type="PANTHER" id="PTHR33823:SF4">
    <property type="entry name" value="GENERAL STRESS PROTEIN 16O"/>
    <property type="match status" value="1"/>
</dbReference>
<proteinExistence type="predicted"/>
<dbReference type="Pfam" id="PF01258">
    <property type="entry name" value="zf-dskA_traR"/>
    <property type="match status" value="1"/>
</dbReference>
<evidence type="ECO:0000313" key="7">
    <source>
        <dbReference type="Proteomes" id="UP000324233"/>
    </source>
</evidence>
<keyword evidence="1" id="KW-0479">Metal-binding</keyword>
<organism evidence="6 7">
    <name type="scientific">Aquisphaera giovannonii</name>
    <dbReference type="NCBI Taxonomy" id="406548"/>
    <lineage>
        <taxon>Bacteria</taxon>
        <taxon>Pseudomonadati</taxon>
        <taxon>Planctomycetota</taxon>
        <taxon>Planctomycetia</taxon>
        <taxon>Isosphaerales</taxon>
        <taxon>Isosphaeraceae</taxon>
        <taxon>Aquisphaera</taxon>
    </lineage>
</organism>
<dbReference type="GO" id="GO:0008270">
    <property type="term" value="F:zinc ion binding"/>
    <property type="evidence" value="ECO:0007669"/>
    <property type="project" value="UniProtKB-KW"/>
</dbReference>
<dbReference type="PROSITE" id="PS51128">
    <property type="entry name" value="ZF_DKSA_2"/>
    <property type="match status" value="1"/>
</dbReference>
<evidence type="ECO:0000256" key="4">
    <source>
        <dbReference type="PROSITE-ProRule" id="PRU00510"/>
    </source>
</evidence>
<feature type="domain" description="Zinc finger DksA/TraR C4-type" evidence="5">
    <location>
        <begin position="91"/>
        <end position="125"/>
    </location>
</feature>
<feature type="zinc finger region" description="dksA C4-type" evidence="4">
    <location>
        <begin position="96"/>
        <end position="120"/>
    </location>
</feature>
<dbReference type="SUPFAM" id="SSF109635">
    <property type="entry name" value="DnaK suppressor protein DksA, alpha-hairpin domain"/>
    <property type="match status" value="1"/>
</dbReference>
<evidence type="ECO:0000256" key="2">
    <source>
        <dbReference type="ARBA" id="ARBA00022771"/>
    </source>
</evidence>
<accession>A0A5B9VY35</accession>
<reference evidence="6 7" key="1">
    <citation type="submission" date="2019-08" db="EMBL/GenBank/DDBJ databases">
        <title>Deep-cultivation of Planctomycetes and their phenomic and genomic characterization uncovers novel biology.</title>
        <authorList>
            <person name="Wiegand S."/>
            <person name="Jogler M."/>
            <person name="Boedeker C."/>
            <person name="Pinto D."/>
            <person name="Vollmers J."/>
            <person name="Rivas-Marin E."/>
            <person name="Kohn T."/>
            <person name="Peeters S.H."/>
            <person name="Heuer A."/>
            <person name="Rast P."/>
            <person name="Oberbeckmann S."/>
            <person name="Bunk B."/>
            <person name="Jeske O."/>
            <person name="Meyerdierks A."/>
            <person name="Storesund J.E."/>
            <person name="Kallscheuer N."/>
            <person name="Luecker S."/>
            <person name="Lage O.M."/>
            <person name="Pohl T."/>
            <person name="Merkel B.J."/>
            <person name="Hornburger P."/>
            <person name="Mueller R.-W."/>
            <person name="Bruemmer F."/>
            <person name="Labrenz M."/>
            <person name="Spormann A.M."/>
            <person name="Op den Camp H."/>
            <person name="Overmann J."/>
            <person name="Amann R."/>
            <person name="Jetten M.S.M."/>
            <person name="Mascher T."/>
            <person name="Medema M.H."/>
            <person name="Devos D.P."/>
            <person name="Kaster A.-K."/>
            <person name="Ovreas L."/>
            <person name="Rohde M."/>
            <person name="Galperin M.Y."/>
            <person name="Jogler C."/>
        </authorList>
    </citation>
    <scope>NUCLEOTIDE SEQUENCE [LARGE SCALE GENOMIC DNA]</scope>
    <source>
        <strain evidence="6 7">OJF2</strain>
    </source>
</reference>
<dbReference type="Proteomes" id="UP000324233">
    <property type="component" value="Chromosome"/>
</dbReference>
<keyword evidence="2" id="KW-0863">Zinc-finger</keyword>
<dbReference type="PANTHER" id="PTHR33823">
    <property type="entry name" value="RNA POLYMERASE-BINDING TRANSCRIPTION FACTOR DKSA-RELATED"/>
    <property type="match status" value="1"/>
</dbReference>
<evidence type="ECO:0000256" key="1">
    <source>
        <dbReference type="ARBA" id="ARBA00022723"/>
    </source>
</evidence>
<gene>
    <name evidence="6" type="primary">yocK_1</name>
    <name evidence="6" type="ORF">OJF2_17170</name>
</gene>
<sequence>MAGTLKPDDLGPFRRTLQGLRARLKGDLSQMTDEALRLSAASGFSNLSNVPLHMADVGTENYDQEFTLGLIENEQGTLDLIEEALGRMERGTYGLCIECGGAIARPRLQAIPYARHCINCARLAENGG</sequence>
<dbReference type="KEGG" id="agv:OJF2_17170"/>
<name>A0A5B9VY35_9BACT</name>
<evidence type="ECO:0000256" key="3">
    <source>
        <dbReference type="ARBA" id="ARBA00022833"/>
    </source>
</evidence>
<evidence type="ECO:0000313" key="6">
    <source>
        <dbReference type="EMBL" id="QEH33218.1"/>
    </source>
</evidence>